<accession>A0A1I5FMP0</accession>
<dbReference type="OrthoDB" id="8564199at2"/>
<dbReference type="Pfam" id="PF06891">
    <property type="entry name" value="P2_Phage_GpR"/>
    <property type="match status" value="1"/>
</dbReference>
<dbReference type="EMBL" id="FOVG01000004">
    <property type="protein sequence ID" value="SFO24869.1"/>
    <property type="molecule type" value="Genomic_DNA"/>
</dbReference>
<dbReference type="InterPro" id="IPR009678">
    <property type="entry name" value="Phage_tail_completion_R"/>
</dbReference>
<gene>
    <name evidence="1" type="ORF">SAMN05428971_3318</name>
</gene>
<sequence length="143" mass="16006">MNKPQSLRSALNKSVPYVADNPDRLHLFVDSGQLVATAAASLSWEYRYTLNVVITDFTGDQNLLMAPVLLWLQENQPDALQNSEAREKLFSFEVDILGNDRCDISMDLKLTERVVATTVDGKISIEAVPEPDAPEEFWTVKHG</sequence>
<organism evidence="1 2">
    <name type="scientific">Candidatus Pantoea varia</name>
    <dbReference type="NCBI Taxonomy" id="1881036"/>
    <lineage>
        <taxon>Bacteria</taxon>
        <taxon>Pseudomonadati</taxon>
        <taxon>Pseudomonadota</taxon>
        <taxon>Gammaproteobacteria</taxon>
        <taxon>Enterobacterales</taxon>
        <taxon>Erwiniaceae</taxon>
        <taxon>Pantoea</taxon>
    </lineage>
</organism>
<reference evidence="2" key="1">
    <citation type="submission" date="2016-10" db="EMBL/GenBank/DDBJ databases">
        <authorList>
            <person name="Varghese N."/>
            <person name="Submissions S."/>
        </authorList>
    </citation>
    <scope>NUCLEOTIDE SEQUENCE [LARGE SCALE GENOMIC DNA]</scope>
    <source>
        <strain evidence="2">OV426</strain>
    </source>
</reference>
<keyword evidence="2" id="KW-1185">Reference proteome</keyword>
<dbReference type="RefSeq" id="WP_090965623.1">
    <property type="nucleotide sequence ID" value="NZ_FOVG01000004.1"/>
</dbReference>
<protein>
    <submittedName>
        <fullName evidence="1">P2 phage tail completion protein R (GpR)</fullName>
    </submittedName>
</protein>
<name>A0A1I5FMP0_9GAMM</name>
<evidence type="ECO:0000313" key="1">
    <source>
        <dbReference type="EMBL" id="SFO24869.1"/>
    </source>
</evidence>
<dbReference type="AlphaFoldDB" id="A0A1I5FMP0"/>
<dbReference type="Proteomes" id="UP000198968">
    <property type="component" value="Unassembled WGS sequence"/>
</dbReference>
<evidence type="ECO:0000313" key="2">
    <source>
        <dbReference type="Proteomes" id="UP000198968"/>
    </source>
</evidence>
<proteinExistence type="predicted"/>